<feature type="compositionally biased region" description="Gly residues" evidence="1">
    <location>
        <begin position="94"/>
        <end position="105"/>
    </location>
</feature>
<keyword evidence="2" id="KW-0732">Signal</keyword>
<feature type="signal peptide" evidence="2">
    <location>
        <begin position="1"/>
        <end position="24"/>
    </location>
</feature>
<dbReference type="Proteomes" id="UP001295423">
    <property type="component" value="Unassembled WGS sequence"/>
</dbReference>
<evidence type="ECO:0000313" key="4">
    <source>
        <dbReference type="Proteomes" id="UP001295423"/>
    </source>
</evidence>
<dbReference type="AlphaFoldDB" id="A0AAD2CIY6"/>
<sequence>MIANTKTITFLLVSILSVIAMTNGQAVSVKTPSPSTIPVATTMAPIMAPKGSRSPTIFDHFGSGKAGKGSKLSKKTRSPEHKASKLVSSTTGKGTSGKGKGGKAGKGMTYSPVASLP</sequence>
<comment type="caution">
    <text evidence="3">The sequence shown here is derived from an EMBL/GenBank/DDBJ whole genome shotgun (WGS) entry which is preliminary data.</text>
</comment>
<evidence type="ECO:0000256" key="1">
    <source>
        <dbReference type="SAM" id="MobiDB-lite"/>
    </source>
</evidence>
<organism evidence="3 4">
    <name type="scientific">Cylindrotheca closterium</name>
    <dbReference type="NCBI Taxonomy" id="2856"/>
    <lineage>
        <taxon>Eukaryota</taxon>
        <taxon>Sar</taxon>
        <taxon>Stramenopiles</taxon>
        <taxon>Ochrophyta</taxon>
        <taxon>Bacillariophyta</taxon>
        <taxon>Bacillariophyceae</taxon>
        <taxon>Bacillariophycidae</taxon>
        <taxon>Bacillariales</taxon>
        <taxon>Bacillariaceae</taxon>
        <taxon>Cylindrotheca</taxon>
    </lineage>
</organism>
<evidence type="ECO:0000256" key="2">
    <source>
        <dbReference type="SAM" id="SignalP"/>
    </source>
</evidence>
<reference evidence="3" key="1">
    <citation type="submission" date="2023-08" db="EMBL/GenBank/DDBJ databases">
        <authorList>
            <person name="Audoor S."/>
            <person name="Bilcke G."/>
        </authorList>
    </citation>
    <scope>NUCLEOTIDE SEQUENCE</scope>
</reference>
<protein>
    <submittedName>
        <fullName evidence="3">Uncharacterized protein</fullName>
    </submittedName>
</protein>
<accession>A0AAD2CIY6</accession>
<feature type="chain" id="PRO_5042044148" evidence="2">
    <location>
        <begin position="25"/>
        <end position="117"/>
    </location>
</feature>
<dbReference type="EMBL" id="CAKOGP040000335">
    <property type="protein sequence ID" value="CAJ1934492.1"/>
    <property type="molecule type" value="Genomic_DNA"/>
</dbReference>
<keyword evidence="4" id="KW-1185">Reference proteome</keyword>
<proteinExistence type="predicted"/>
<feature type="region of interest" description="Disordered" evidence="1">
    <location>
        <begin position="46"/>
        <end position="117"/>
    </location>
</feature>
<name>A0AAD2CIY6_9STRA</name>
<gene>
    <name evidence="3" type="ORF">CYCCA115_LOCUS3832</name>
</gene>
<evidence type="ECO:0000313" key="3">
    <source>
        <dbReference type="EMBL" id="CAJ1934492.1"/>
    </source>
</evidence>